<dbReference type="InterPro" id="IPR057661">
    <property type="entry name" value="RsdA/BaiN/AoA(So)_Rossmann"/>
</dbReference>
<dbReference type="EMBL" id="DVOE01000027">
    <property type="protein sequence ID" value="HIU98602.1"/>
    <property type="molecule type" value="Genomic_DNA"/>
</dbReference>
<keyword evidence="3" id="KW-0274">FAD</keyword>
<dbReference type="Gene3D" id="3.50.50.60">
    <property type="entry name" value="FAD/NAD(P)-binding domain"/>
    <property type="match status" value="1"/>
</dbReference>
<dbReference type="InterPro" id="IPR004792">
    <property type="entry name" value="BaiN-like"/>
</dbReference>
<dbReference type="Pfam" id="PF03486">
    <property type="entry name" value="HI0933_like"/>
    <property type="match status" value="1"/>
</dbReference>
<feature type="domain" description="RsdA/BaiN/AoA(So)-like insert" evidence="5">
    <location>
        <begin position="183"/>
        <end position="327"/>
    </location>
</feature>
<dbReference type="Pfam" id="PF22780">
    <property type="entry name" value="HI0933_like_1st"/>
    <property type="match status" value="1"/>
</dbReference>
<evidence type="ECO:0000256" key="1">
    <source>
        <dbReference type="ARBA" id="ARBA00001974"/>
    </source>
</evidence>
<comment type="cofactor">
    <cofactor evidence="1">
        <name>FAD</name>
        <dbReference type="ChEBI" id="CHEBI:57692"/>
    </cofactor>
</comment>
<dbReference type="Gene3D" id="2.40.30.10">
    <property type="entry name" value="Translation factors"/>
    <property type="match status" value="1"/>
</dbReference>
<evidence type="ECO:0000256" key="3">
    <source>
        <dbReference type="ARBA" id="ARBA00022827"/>
    </source>
</evidence>
<dbReference type="PANTHER" id="PTHR42887">
    <property type="entry name" value="OS12G0638800 PROTEIN"/>
    <property type="match status" value="1"/>
</dbReference>
<reference evidence="6" key="2">
    <citation type="journal article" date="2021" name="PeerJ">
        <title>Extensive microbial diversity within the chicken gut microbiome revealed by metagenomics and culture.</title>
        <authorList>
            <person name="Gilroy R."/>
            <person name="Ravi A."/>
            <person name="Getino M."/>
            <person name="Pursley I."/>
            <person name="Horton D.L."/>
            <person name="Alikhan N.F."/>
            <person name="Baker D."/>
            <person name="Gharbi K."/>
            <person name="Hall N."/>
            <person name="Watson M."/>
            <person name="Adriaenssens E.M."/>
            <person name="Foster-Nyarko E."/>
            <person name="Jarju S."/>
            <person name="Secka A."/>
            <person name="Antonio M."/>
            <person name="Oren A."/>
            <person name="Chaudhuri R.R."/>
            <person name="La Ragione R."/>
            <person name="Hildebrand F."/>
            <person name="Pallen M.J."/>
        </authorList>
    </citation>
    <scope>NUCLEOTIDE SEQUENCE</scope>
    <source>
        <strain evidence="6">10406</strain>
    </source>
</reference>
<dbReference type="Proteomes" id="UP000886857">
    <property type="component" value="Unassembled WGS sequence"/>
</dbReference>
<dbReference type="SUPFAM" id="SSF51905">
    <property type="entry name" value="FAD/NAD(P)-binding domain"/>
    <property type="match status" value="1"/>
</dbReference>
<dbReference type="Gene3D" id="1.10.8.260">
    <property type="entry name" value="HI0933 insert domain-like"/>
    <property type="match status" value="1"/>
</dbReference>
<sequence length="391" mass="41583">MVFDTAVIGGGAAGLYLASRLGGYDVLVLEEQGRVGKKLLATGNGRCNMTFARPIRAGDYNTPAAERVLAEIPPESVIARFCELGLYTRTEEDRVYPYSMTSASVLDALRRGAATAGAHILTATRVVRVVREKDGFVLECDAGGEKRVYSARTVVLATGSDAGSGRDSLSLYTDLGLTRRKFVPSLVPLLTDRESVKGLSGIRVRCEARLGGAVSRGEILFRENGLSGIAALDLSAEYARGRVSEGAKIVLDLVPDRSEEQLAAEMSRAKTAGEALAGRFHTRVAERIAARAGLESGSPADPRRLAHTAKYYELRFEGVRGKDAAQVMSGGLELGCFDSDLMAIAVPGAYAAGEALDVDGICGGFNLQWAWASAEKVARALTARFDAERKG</sequence>
<name>A0A9D1N8S1_9FIRM</name>
<gene>
    <name evidence="6" type="ORF">IAC73_02015</name>
</gene>
<dbReference type="InterPro" id="IPR023166">
    <property type="entry name" value="BaiN-like_dom_sf"/>
</dbReference>
<evidence type="ECO:0000313" key="7">
    <source>
        <dbReference type="Proteomes" id="UP000886857"/>
    </source>
</evidence>
<dbReference type="InterPro" id="IPR055178">
    <property type="entry name" value="RsdA/BaiN/AoA(So)-like_dom"/>
</dbReference>
<dbReference type="AlphaFoldDB" id="A0A9D1N8S1"/>
<accession>A0A9D1N8S1</accession>
<evidence type="ECO:0000313" key="6">
    <source>
        <dbReference type="EMBL" id="HIU98602.1"/>
    </source>
</evidence>
<dbReference type="NCBIfam" id="TIGR00275">
    <property type="entry name" value="aminoacetone oxidase family FAD-binding enzyme"/>
    <property type="match status" value="1"/>
</dbReference>
<evidence type="ECO:0000256" key="2">
    <source>
        <dbReference type="ARBA" id="ARBA00022630"/>
    </source>
</evidence>
<reference evidence="6" key="1">
    <citation type="submission" date="2020-10" db="EMBL/GenBank/DDBJ databases">
        <authorList>
            <person name="Gilroy R."/>
        </authorList>
    </citation>
    <scope>NUCLEOTIDE SEQUENCE</scope>
    <source>
        <strain evidence="6">10406</strain>
    </source>
</reference>
<proteinExistence type="predicted"/>
<organism evidence="6 7">
    <name type="scientific">Candidatus Limadaptatus stercoripullorum</name>
    <dbReference type="NCBI Taxonomy" id="2840846"/>
    <lineage>
        <taxon>Bacteria</taxon>
        <taxon>Bacillati</taxon>
        <taxon>Bacillota</taxon>
        <taxon>Clostridia</taxon>
        <taxon>Eubacteriales</taxon>
        <taxon>Candidatus Limadaptatus</taxon>
    </lineage>
</organism>
<keyword evidence="2" id="KW-0285">Flavoprotein</keyword>
<dbReference type="InterPro" id="IPR036188">
    <property type="entry name" value="FAD/NAD-bd_sf"/>
</dbReference>
<evidence type="ECO:0000259" key="5">
    <source>
        <dbReference type="Pfam" id="PF22780"/>
    </source>
</evidence>
<protein>
    <submittedName>
        <fullName evidence="6">Aminoacetone oxidase family FAD-binding enzyme</fullName>
    </submittedName>
</protein>
<dbReference type="PANTHER" id="PTHR42887:SF2">
    <property type="entry name" value="OS12G0638800 PROTEIN"/>
    <property type="match status" value="1"/>
</dbReference>
<feature type="domain" description="RsdA/BaiN/AoA(So)-like Rossmann fold-like" evidence="4">
    <location>
        <begin position="4"/>
        <end position="378"/>
    </location>
</feature>
<dbReference type="SUPFAM" id="SSF160996">
    <property type="entry name" value="HI0933 insert domain-like"/>
    <property type="match status" value="1"/>
</dbReference>
<comment type="caution">
    <text evidence="6">The sequence shown here is derived from an EMBL/GenBank/DDBJ whole genome shotgun (WGS) entry which is preliminary data.</text>
</comment>
<evidence type="ECO:0000259" key="4">
    <source>
        <dbReference type="Pfam" id="PF03486"/>
    </source>
</evidence>